<gene>
    <name evidence="8" type="ORF">AMAG_04906</name>
</gene>
<evidence type="ECO:0000256" key="4">
    <source>
        <dbReference type="ARBA" id="ARBA00022833"/>
    </source>
</evidence>
<evidence type="ECO:0000313" key="8">
    <source>
        <dbReference type="EMBL" id="KNE58086.1"/>
    </source>
</evidence>
<organism evidence="8 9">
    <name type="scientific">Allomyces macrogynus (strain ATCC 38327)</name>
    <name type="common">Allomyces javanicus var. macrogynus</name>
    <dbReference type="NCBI Taxonomy" id="578462"/>
    <lineage>
        <taxon>Eukaryota</taxon>
        <taxon>Fungi</taxon>
        <taxon>Fungi incertae sedis</taxon>
        <taxon>Blastocladiomycota</taxon>
        <taxon>Blastocladiomycetes</taxon>
        <taxon>Blastocladiales</taxon>
        <taxon>Blastocladiaceae</taxon>
        <taxon>Allomyces</taxon>
    </lineage>
</organism>
<proteinExistence type="predicted"/>
<dbReference type="STRING" id="578462.A0A0L0S6S6"/>
<keyword evidence="4 5" id="KW-0862">Zinc</keyword>
<dbReference type="Proteomes" id="UP000054350">
    <property type="component" value="Unassembled WGS sequence"/>
</dbReference>
<feature type="region of interest" description="Disordered" evidence="6">
    <location>
        <begin position="311"/>
        <end position="390"/>
    </location>
</feature>
<dbReference type="EMBL" id="GG745332">
    <property type="protein sequence ID" value="KNE58086.1"/>
    <property type="molecule type" value="Genomic_DNA"/>
</dbReference>
<dbReference type="FunFam" id="4.10.1000.10:FF:000003">
    <property type="entry name" value="Zinc finger CCCH domain-containing protein"/>
    <property type="match status" value="2"/>
</dbReference>
<evidence type="ECO:0000256" key="6">
    <source>
        <dbReference type="SAM" id="MobiDB-lite"/>
    </source>
</evidence>
<evidence type="ECO:0000256" key="5">
    <source>
        <dbReference type="PROSITE-ProRule" id="PRU00723"/>
    </source>
</evidence>
<reference evidence="9" key="2">
    <citation type="submission" date="2009-11" db="EMBL/GenBank/DDBJ databases">
        <title>The Genome Sequence of Allomyces macrogynus strain ATCC 38327.</title>
        <authorList>
            <consortium name="The Broad Institute Genome Sequencing Platform"/>
            <person name="Russ C."/>
            <person name="Cuomo C."/>
            <person name="Shea T."/>
            <person name="Young S.K."/>
            <person name="Zeng Q."/>
            <person name="Koehrsen M."/>
            <person name="Haas B."/>
            <person name="Borodovsky M."/>
            <person name="Guigo R."/>
            <person name="Alvarado L."/>
            <person name="Berlin A."/>
            <person name="Borenstein D."/>
            <person name="Chen Z."/>
            <person name="Engels R."/>
            <person name="Freedman E."/>
            <person name="Gellesch M."/>
            <person name="Goldberg J."/>
            <person name="Griggs A."/>
            <person name="Gujja S."/>
            <person name="Heiman D."/>
            <person name="Hepburn T."/>
            <person name="Howarth C."/>
            <person name="Jen D."/>
            <person name="Larson L."/>
            <person name="Lewis B."/>
            <person name="Mehta T."/>
            <person name="Park D."/>
            <person name="Pearson M."/>
            <person name="Roberts A."/>
            <person name="Saif S."/>
            <person name="Shenoy N."/>
            <person name="Sisk P."/>
            <person name="Stolte C."/>
            <person name="Sykes S."/>
            <person name="Walk T."/>
            <person name="White J."/>
            <person name="Yandava C."/>
            <person name="Burger G."/>
            <person name="Gray M.W."/>
            <person name="Holland P.W.H."/>
            <person name="King N."/>
            <person name="Lang F.B.F."/>
            <person name="Roger A.J."/>
            <person name="Ruiz-Trillo I."/>
            <person name="Lander E."/>
            <person name="Nusbaum C."/>
        </authorList>
    </citation>
    <scope>NUCLEOTIDE SEQUENCE [LARGE SCALE GENOMIC DNA]</scope>
    <source>
        <strain evidence="9">ATCC 38327</strain>
    </source>
</reference>
<dbReference type="SUPFAM" id="SSF90229">
    <property type="entry name" value="CCCH zinc finger"/>
    <property type="match status" value="2"/>
</dbReference>
<dbReference type="InterPro" id="IPR036855">
    <property type="entry name" value="Znf_CCCH_sf"/>
</dbReference>
<dbReference type="PANTHER" id="PTHR12547:SF18">
    <property type="entry name" value="PROTEIN TIS11"/>
    <property type="match status" value="1"/>
</dbReference>
<dbReference type="Pfam" id="PF00642">
    <property type="entry name" value="zf-CCCH"/>
    <property type="match status" value="2"/>
</dbReference>
<dbReference type="GO" id="GO:0003729">
    <property type="term" value="F:mRNA binding"/>
    <property type="evidence" value="ECO:0007669"/>
    <property type="project" value="InterPro"/>
</dbReference>
<evidence type="ECO:0000256" key="3">
    <source>
        <dbReference type="ARBA" id="ARBA00022771"/>
    </source>
</evidence>
<protein>
    <recommendedName>
        <fullName evidence="7">C3H1-type domain-containing protein</fullName>
    </recommendedName>
</protein>
<evidence type="ECO:0000256" key="2">
    <source>
        <dbReference type="ARBA" id="ARBA00022737"/>
    </source>
</evidence>
<feature type="domain" description="C3H1-type" evidence="7">
    <location>
        <begin position="413"/>
        <end position="442"/>
    </location>
</feature>
<dbReference type="OrthoDB" id="410307at2759"/>
<keyword evidence="9" id="KW-1185">Reference proteome</keyword>
<feature type="zinc finger region" description="C3H1-type" evidence="5">
    <location>
        <begin position="413"/>
        <end position="442"/>
    </location>
</feature>
<dbReference type="SMART" id="SM00356">
    <property type="entry name" value="ZnF_C3H1"/>
    <property type="match status" value="2"/>
</dbReference>
<accession>A0A0L0S6S6</accession>
<reference evidence="8 9" key="1">
    <citation type="submission" date="2009-11" db="EMBL/GenBank/DDBJ databases">
        <title>Annotation of Allomyces macrogynus ATCC 38327.</title>
        <authorList>
            <consortium name="The Broad Institute Genome Sequencing Platform"/>
            <person name="Russ C."/>
            <person name="Cuomo C."/>
            <person name="Burger G."/>
            <person name="Gray M.W."/>
            <person name="Holland P.W.H."/>
            <person name="King N."/>
            <person name="Lang F.B.F."/>
            <person name="Roger A.J."/>
            <person name="Ruiz-Trillo I."/>
            <person name="Young S.K."/>
            <person name="Zeng Q."/>
            <person name="Gargeya S."/>
            <person name="Fitzgerald M."/>
            <person name="Haas B."/>
            <person name="Abouelleil A."/>
            <person name="Alvarado L."/>
            <person name="Arachchi H.M."/>
            <person name="Berlin A."/>
            <person name="Chapman S.B."/>
            <person name="Gearin G."/>
            <person name="Goldberg J."/>
            <person name="Griggs A."/>
            <person name="Gujja S."/>
            <person name="Hansen M."/>
            <person name="Heiman D."/>
            <person name="Howarth C."/>
            <person name="Larimer J."/>
            <person name="Lui A."/>
            <person name="MacDonald P.J.P."/>
            <person name="McCowen C."/>
            <person name="Montmayeur A."/>
            <person name="Murphy C."/>
            <person name="Neiman D."/>
            <person name="Pearson M."/>
            <person name="Priest M."/>
            <person name="Roberts A."/>
            <person name="Saif S."/>
            <person name="Shea T."/>
            <person name="Sisk P."/>
            <person name="Stolte C."/>
            <person name="Sykes S."/>
            <person name="Wortman J."/>
            <person name="Nusbaum C."/>
            <person name="Birren B."/>
        </authorList>
    </citation>
    <scope>NUCLEOTIDE SEQUENCE [LARGE SCALE GENOMIC DNA]</scope>
    <source>
        <strain evidence="8 9">ATCC 38327</strain>
    </source>
</reference>
<keyword evidence="3 5" id="KW-0863">Zinc-finger</keyword>
<feature type="region of interest" description="Disordered" evidence="6">
    <location>
        <begin position="650"/>
        <end position="683"/>
    </location>
</feature>
<feature type="zinc finger region" description="C3H1-type" evidence="5">
    <location>
        <begin position="464"/>
        <end position="492"/>
    </location>
</feature>
<feature type="compositionally biased region" description="Pro residues" evidence="6">
    <location>
        <begin position="327"/>
        <end position="353"/>
    </location>
</feature>
<dbReference type="Gene3D" id="4.10.1000.10">
    <property type="entry name" value="Zinc finger, CCCH-type"/>
    <property type="match status" value="2"/>
</dbReference>
<dbReference type="EMBL" id="GG745332">
    <property type="protein sequence ID" value="KNE58087.1"/>
    <property type="molecule type" value="Genomic_DNA"/>
</dbReference>
<dbReference type="VEuPathDB" id="FungiDB:AMAG_04906"/>
<dbReference type="PROSITE" id="PS50103">
    <property type="entry name" value="ZF_C3H1"/>
    <property type="match status" value="2"/>
</dbReference>
<name>A0A0L0S6S6_ALLM3</name>
<feature type="compositionally biased region" description="Low complexity" evidence="6">
    <location>
        <begin position="650"/>
        <end position="670"/>
    </location>
</feature>
<dbReference type="PANTHER" id="PTHR12547">
    <property type="entry name" value="CCCH ZINC FINGER/TIS11-RELATED"/>
    <property type="match status" value="1"/>
</dbReference>
<dbReference type="eggNOG" id="KOG1677">
    <property type="taxonomic scope" value="Eukaryota"/>
</dbReference>
<dbReference type="InterPro" id="IPR000571">
    <property type="entry name" value="Znf_CCCH"/>
</dbReference>
<keyword evidence="2" id="KW-0677">Repeat</keyword>
<evidence type="ECO:0000259" key="7">
    <source>
        <dbReference type="PROSITE" id="PS50103"/>
    </source>
</evidence>
<dbReference type="AlphaFoldDB" id="A0A0L0S6S6"/>
<evidence type="ECO:0000256" key="1">
    <source>
        <dbReference type="ARBA" id="ARBA00022723"/>
    </source>
</evidence>
<dbReference type="InterPro" id="IPR045877">
    <property type="entry name" value="ZFP36-like"/>
</dbReference>
<evidence type="ECO:0000313" key="9">
    <source>
        <dbReference type="Proteomes" id="UP000054350"/>
    </source>
</evidence>
<keyword evidence="1 5" id="KW-0479">Metal-binding</keyword>
<dbReference type="GO" id="GO:0008270">
    <property type="term" value="F:zinc ion binding"/>
    <property type="evidence" value="ECO:0007669"/>
    <property type="project" value="UniProtKB-KW"/>
</dbReference>
<feature type="domain" description="C3H1-type" evidence="7">
    <location>
        <begin position="464"/>
        <end position="492"/>
    </location>
</feature>
<dbReference type="GO" id="GO:0051252">
    <property type="term" value="P:regulation of RNA metabolic process"/>
    <property type="evidence" value="ECO:0007669"/>
    <property type="project" value="UniProtKB-ARBA"/>
</dbReference>
<feature type="compositionally biased region" description="Low complexity" evidence="6">
    <location>
        <begin position="363"/>
        <end position="385"/>
    </location>
</feature>
<sequence>MSALHSTRPSALGCLFYTKSALSSDLVYLLLAAQGPVPPPPSSVVPRRRAGFDAPPHPRAVSEAAKRWAPSFAQMDDHHASVTDAVMDLARELQLPADACHIDPGFHYDIGFGGSGHLQYVLVRVDLPASATNQNHILDPTNTLLAAPRHAFYRARAVHSWVAFDACATLAEAGVTVRPAKGLSSVLRRALEYLVKSGNVPDTPTRPPGLTLHRAAPPMSPMSNCDDSLTLTAPGSPASTVGPPSTPFMNTFVPPHGGMPSPTAPLFVLQPIGLGLVGPNPHAHFAAFAMQPVPAFPVALVPGGLMPPPPPHATVISPTQLPSSPAGAPPGFPFSAAPTPPVPHVPAPPPPASMPFDQRARRTSAPSAFSPTSTTPRTASHSPASLRGSLPHYRRVSAPAAAPPTSITVDSALYKTRLCERFAMQHGQCPYGAQCTFAHGEGDLRGGLARAAAEVAARAAANPRVRTRLCDKYVRDGFCQFGPRCNFAHGVHELRCVGEEAGRADSAVASPVVGTVMGGEAVGGAEKVVQGVADRVAAVLDDGAVADVSQVAKALGTIEAPPSEILDAVLTWFLTRAGSGRARRSLVQLLCACVEDGALPASSVLAWHREQRRSRASGHDDSWRQLDEVAAWVQVVAAVEDAVPARVAASPSKHASASVSASAPGVAAGHAAREPATGVAPSP</sequence>
<dbReference type="GO" id="GO:0010468">
    <property type="term" value="P:regulation of gene expression"/>
    <property type="evidence" value="ECO:0007669"/>
    <property type="project" value="UniProtKB-ARBA"/>
</dbReference>